<evidence type="ECO:0000259" key="2">
    <source>
        <dbReference type="Pfam" id="PF02579"/>
    </source>
</evidence>
<feature type="domain" description="Dinitrogenase iron-molybdenum cofactor biosynthesis" evidence="2">
    <location>
        <begin position="9"/>
        <end position="96"/>
    </location>
</feature>
<name>A0A926I6R5_9FIRM</name>
<dbReference type="SUPFAM" id="SSF53146">
    <property type="entry name" value="Nitrogenase accessory factor-like"/>
    <property type="match status" value="1"/>
</dbReference>
<evidence type="ECO:0000313" key="3">
    <source>
        <dbReference type="EMBL" id="MBC8570329.1"/>
    </source>
</evidence>
<feature type="region of interest" description="Disordered" evidence="1">
    <location>
        <begin position="108"/>
        <end position="128"/>
    </location>
</feature>
<dbReference type="InterPro" id="IPR036105">
    <property type="entry name" value="DiNase_FeMo-co_biosyn_sf"/>
</dbReference>
<protein>
    <submittedName>
        <fullName evidence="3">NifB/NifX family molybdenum-iron cluster-binding protein</fullName>
    </submittedName>
</protein>
<dbReference type="Gene3D" id="3.30.420.130">
    <property type="entry name" value="Dinitrogenase iron-molybdenum cofactor biosynthesis domain"/>
    <property type="match status" value="1"/>
</dbReference>
<dbReference type="CDD" id="cd00851">
    <property type="entry name" value="MTH1175"/>
    <property type="match status" value="1"/>
</dbReference>
<dbReference type="RefSeq" id="WP_262397425.1">
    <property type="nucleotide sequence ID" value="NZ_JACRTC010000003.1"/>
</dbReference>
<dbReference type="PANTHER" id="PTHR42983">
    <property type="entry name" value="DINITROGENASE IRON-MOLYBDENUM COFACTOR PROTEIN-RELATED"/>
    <property type="match status" value="1"/>
</dbReference>
<dbReference type="AlphaFoldDB" id="A0A926I6R5"/>
<comment type="caution">
    <text evidence="3">The sequence shown here is derived from an EMBL/GenBank/DDBJ whole genome shotgun (WGS) entry which is preliminary data.</text>
</comment>
<dbReference type="Pfam" id="PF02579">
    <property type="entry name" value="Nitro_FeMo-Co"/>
    <property type="match status" value="1"/>
</dbReference>
<dbReference type="PANTHER" id="PTHR42983:SF1">
    <property type="entry name" value="IRON-MOLYBDENUM PROTEIN"/>
    <property type="match status" value="1"/>
</dbReference>
<organism evidence="3 4">
    <name type="scientific">Zongyangia hominis</name>
    <dbReference type="NCBI Taxonomy" id="2763677"/>
    <lineage>
        <taxon>Bacteria</taxon>
        <taxon>Bacillati</taxon>
        <taxon>Bacillota</taxon>
        <taxon>Clostridia</taxon>
        <taxon>Eubacteriales</taxon>
        <taxon>Oscillospiraceae</taxon>
        <taxon>Zongyangia</taxon>
    </lineage>
</organism>
<dbReference type="InterPro" id="IPR003731">
    <property type="entry name" value="Di-Nase_FeMo-co_biosynth"/>
</dbReference>
<accession>A0A926I6R5</accession>
<reference evidence="3" key="1">
    <citation type="submission" date="2020-08" db="EMBL/GenBank/DDBJ databases">
        <title>Genome public.</title>
        <authorList>
            <person name="Liu C."/>
            <person name="Sun Q."/>
        </authorList>
    </citation>
    <scope>NUCLEOTIDE SEQUENCE</scope>
    <source>
        <strain evidence="3">NSJ-54</strain>
    </source>
</reference>
<dbReference type="EMBL" id="JACRTC010000003">
    <property type="protein sequence ID" value="MBC8570329.1"/>
    <property type="molecule type" value="Genomic_DNA"/>
</dbReference>
<dbReference type="InterPro" id="IPR033913">
    <property type="entry name" value="MTH1175_dom"/>
</dbReference>
<gene>
    <name evidence="3" type="ORF">H8709_05745</name>
</gene>
<sequence length="128" mass="13156">MKLAITTENNQVFQHFGKTKTFTVYTVEDGEIKGKGLLSAGDAGHSALVDVLRGAGVELLICGGIGQGAKDALTAAGLSFISGAAGDVDAVVRAYLAGELHDDPTAQCNHHHGHGHEEGHTCGSHGCH</sequence>
<dbReference type="Proteomes" id="UP000660861">
    <property type="component" value="Unassembled WGS sequence"/>
</dbReference>
<evidence type="ECO:0000313" key="4">
    <source>
        <dbReference type="Proteomes" id="UP000660861"/>
    </source>
</evidence>
<keyword evidence="4" id="KW-1185">Reference proteome</keyword>
<proteinExistence type="predicted"/>
<evidence type="ECO:0000256" key="1">
    <source>
        <dbReference type="SAM" id="MobiDB-lite"/>
    </source>
</evidence>